<gene>
    <name evidence="1" type="ORF">BG04_853</name>
</gene>
<dbReference type="HOGENOM" id="CLU_1923372_0_0_9"/>
<evidence type="ECO:0000313" key="2">
    <source>
        <dbReference type="Proteomes" id="UP000031829"/>
    </source>
</evidence>
<evidence type="ECO:0000313" key="1">
    <source>
        <dbReference type="EMBL" id="AJI25287.1"/>
    </source>
</evidence>
<dbReference type="AlphaFoldDB" id="A0A0B6AVX7"/>
<sequence>MKRMRAFAIMTFLVVGSGYAVFTKKEEVSKTQQAQVYEEAKPVIKQMDKLDIWHKISSGLTEAGYESRGVNSSLYSKDRVELDVYMEPSVSSDAKTQETIKQMVYKILEENKFQQKAFHVTIKFLPEKQAK</sequence>
<dbReference type="GeneID" id="93644336"/>
<dbReference type="EMBL" id="CP009920">
    <property type="protein sequence ID" value="AJI25287.1"/>
    <property type="molecule type" value="Genomic_DNA"/>
</dbReference>
<proteinExistence type="predicted"/>
<protein>
    <submittedName>
        <fullName evidence="1">Uncharacterized protein</fullName>
    </submittedName>
</protein>
<dbReference type="KEGG" id="bmeg:BG04_853"/>
<accession>A0A0B6AVX7</accession>
<reference evidence="1 2" key="1">
    <citation type="journal article" date="2015" name="Genome Announc.">
        <title>Complete genome sequences for 35 biothreat assay-relevant bacillus species.</title>
        <authorList>
            <person name="Johnson S.L."/>
            <person name="Daligault H.E."/>
            <person name="Davenport K.W."/>
            <person name="Jaissle J."/>
            <person name="Frey K.G."/>
            <person name="Ladner J.T."/>
            <person name="Broomall S.M."/>
            <person name="Bishop-Lilly K.A."/>
            <person name="Bruce D.C."/>
            <person name="Gibbons H.S."/>
            <person name="Coyne S.R."/>
            <person name="Lo C.C."/>
            <person name="Meincke L."/>
            <person name="Munk A.C."/>
            <person name="Koroleva G.I."/>
            <person name="Rosenzweig C.N."/>
            <person name="Palacios G.F."/>
            <person name="Redden C.L."/>
            <person name="Minogue T.D."/>
            <person name="Chain P.S."/>
        </authorList>
    </citation>
    <scope>NUCLEOTIDE SEQUENCE [LARGE SCALE GENOMIC DNA]</scope>
    <source>
        <strain evidence="2">ATCC 14581 / DSM 32 / JCM 2506 / NBRC 15308 / NCIMB 9376 / NCTC 10342 / NRRL B-14308 / VKM B-512</strain>
    </source>
</reference>
<dbReference type="RefSeq" id="WP_016765232.1">
    <property type="nucleotide sequence ID" value="NZ_BCVB01000001.1"/>
</dbReference>
<name>A0A0B6AVX7_PRIM2</name>
<organism evidence="1 2">
    <name type="scientific">Priestia megaterium (strain ATCC 14581 / DSM 32 / CCUG 1817 / JCM 2506 / NBRC 15308 / NCIMB 9376 / NCTC 10342 / NRRL B-14308 / VKM B-512 / Ford 19)</name>
    <name type="common">Bacillus megaterium</name>
    <dbReference type="NCBI Taxonomy" id="1348623"/>
    <lineage>
        <taxon>Bacteria</taxon>
        <taxon>Bacillati</taxon>
        <taxon>Bacillota</taxon>
        <taxon>Bacilli</taxon>
        <taxon>Bacillales</taxon>
        <taxon>Bacillaceae</taxon>
        <taxon>Priestia</taxon>
    </lineage>
</organism>
<dbReference type="Proteomes" id="UP000031829">
    <property type="component" value="Chromosome"/>
</dbReference>